<dbReference type="PANTHER" id="PTHR46160:SF9">
    <property type="entry name" value="PROTEIN PRY2-RELATED"/>
    <property type="match status" value="1"/>
</dbReference>
<dbReference type="SMART" id="SM00832">
    <property type="entry name" value="C8"/>
    <property type="match status" value="1"/>
</dbReference>
<name>A0ABQ9EV65_TEGGR</name>
<dbReference type="Pfam" id="PF00094">
    <property type="entry name" value="VWD"/>
    <property type="match status" value="1"/>
</dbReference>
<dbReference type="Proteomes" id="UP001217089">
    <property type="component" value="Unassembled WGS sequence"/>
</dbReference>
<accession>A0ABQ9EV65</accession>
<dbReference type="PANTHER" id="PTHR46160">
    <property type="entry name" value="ALPHA-TECTORIN-RELATED"/>
    <property type="match status" value="1"/>
</dbReference>
<evidence type="ECO:0000259" key="2">
    <source>
        <dbReference type="PROSITE" id="PS51233"/>
    </source>
</evidence>
<sequence>MTDQIPCMFTAAKTTNPNVACPFDIEVKQEHRGDRLDVAYVRMLSIKMFNKTIRFLLGRIVEIDGNVVNTPYHTDEFEITNSGEGSTGLLTLVTSCEVIVTFDGEHRAEIRAPESYAGELTGKCGNCDGNPNDFVLRNGTDVSDRRDRVNLVAISYMVEDTSDVPEEDRCDSTNVEEEIPTEKECEENVLTSADTAGCFVFSSSSSFNPFKACIENRTVEAATKYEECRYDYCHTSDVEYEGKDTICKNIASFVEICDEAGINLASWRDIIGCPVVCGENSHYDESANSIQPSCENPNVEDGIIPVYTELCVCNDDYILSNKKCVMKSECGCNVGPEYFPLGYKRMNDECTAENVCVHEDGNSFMKPTAFNGCKENEECSLVDGVRKCSCVDGFVEIDGRCEVLDGTEDEEEEGIDFGEEEDKACMRLVTCKSSKKGYTECEVPMRVKKIKLKENLGSGKCKKGKTYGIKSKNAIFVKYGCKGTFAVFCNDKKKKGGGKKGKWWNKKPQEGGECGENARQKGKKCVCNKNFYGNPYEGCFEGCYCRIGGDTHIRMYDGGKLDNQAPCMYTLTRSTKPNDECRFNVEVKQGTSWRGNGCSIS</sequence>
<dbReference type="CDD" id="cd19941">
    <property type="entry name" value="TIL"/>
    <property type="match status" value="1"/>
</dbReference>
<dbReference type="Gene3D" id="2.10.25.10">
    <property type="entry name" value="Laminin"/>
    <property type="match status" value="1"/>
</dbReference>
<dbReference type="Pfam" id="PF11218">
    <property type="entry name" value="DUF3011"/>
    <property type="match status" value="1"/>
</dbReference>
<dbReference type="InterPro" id="IPR021381">
    <property type="entry name" value="DUF3011"/>
</dbReference>
<evidence type="ECO:0000256" key="1">
    <source>
        <dbReference type="ARBA" id="ARBA00023157"/>
    </source>
</evidence>
<dbReference type="EMBL" id="JARBDR010000657">
    <property type="protein sequence ID" value="KAJ8309078.1"/>
    <property type="molecule type" value="Genomic_DNA"/>
</dbReference>
<dbReference type="PROSITE" id="PS51233">
    <property type="entry name" value="VWFD"/>
    <property type="match status" value="2"/>
</dbReference>
<dbReference type="SUPFAM" id="SSF57567">
    <property type="entry name" value="Serine protease inhibitors"/>
    <property type="match status" value="1"/>
</dbReference>
<dbReference type="Pfam" id="PF08742">
    <property type="entry name" value="C8"/>
    <property type="match status" value="1"/>
</dbReference>
<feature type="domain" description="VWFD" evidence="2">
    <location>
        <begin position="1"/>
        <end position="171"/>
    </location>
</feature>
<organism evidence="3 4">
    <name type="scientific">Tegillarca granosa</name>
    <name type="common">Malaysian cockle</name>
    <name type="synonym">Anadara granosa</name>
    <dbReference type="NCBI Taxonomy" id="220873"/>
    <lineage>
        <taxon>Eukaryota</taxon>
        <taxon>Metazoa</taxon>
        <taxon>Spiralia</taxon>
        <taxon>Lophotrochozoa</taxon>
        <taxon>Mollusca</taxon>
        <taxon>Bivalvia</taxon>
        <taxon>Autobranchia</taxon>
        <taxon>Pteriomorphia</taxon>
        <taxon>Arcoida</taxon>
        <taxon>Arcoidea</taxon>
        <taxon>Arcidae</taxon>
        <taxon>Tegillarca</taxon>
    </lineage>
</organism>
<feature type="domain" description="VWFD" evidence="2">
    <location>
        <begin position="543"/>
        <end position="601"/>
    </location>
</feature>
<keyword evidence="1" id="KW-1015">Disulfide bond</keyword>
<proteinExistence type="predicted"/>
<keyword evidence="4" id="KW-1185">Reference proteome</keyword>
<dbReference type="InterPro" id="IPR036084">
    <property type="entry name" value="Ser_inhib-like_sf"/>
</dbReference>
<dbReference type="SMART" id="SM00216">
    <property type="entry name" value="VWD"/>
    <property type="match status" value="1"/>
</dbReference>
<gene>
    <name evidence="3" type="ORF">KUTeg_013952</name>
</gene>
<protein>
    <recommendedName>
        <fullName evidence="2">VWFD domain-containing protein</fullName>
    </recommendedName>
</protein>
<evidence type="ECO:0000313" key="4">
    <source>
        <dbReference type="Proteomes" id="UP001217089"/>
    </source>
</evidence>
<evidence type="ECO:0000313" key="3">
    <source>
        <dbReference type="EMBL" id="KAJ8309078.1"/>
    </source>
</evidence>
<comment type="caution">
    <text evidence="3">The sequence shown here is derived from an EMBL/GenBank/DDBJ whole genome shotgun (WGS) entry which is preliminary data.</text>
</comment>
<dbReference type="InterPro" id="IPR014853">
    <property type="entry name" value="VWF/SSPO/ZAN-like_Cys-rich_dom"/>
</dbReference>
<dbReference type="InterPro" id="IPR052749">
    <property type="entry name" value="Alpha-tectorin"/>
</dbReference>
<reference evidence="3 4" key="1">
    <citation type="submission" date="2022-12" db="EMBL/GenBank/DDBJ databases">
        <title>Chromosome-level genome of Tegillarca granosa.</title>
        <authorList>
            <person name="Kim J."/>
        </authorList>
    </citation>
    <scope>NUCLEOTIDE SEQUENCE [LARGE SCALE GENOMIC DNA]</scope>
    <source>
        <strain evidence="3">Teg-2019</strain>
        <tissue evidence="3">Adductor muscle</tissue>
    </source>
</reference>
<dbReference type="InterPro" id="IPR001846">
    <property type="entry name" value="VWF_type-D"/>
</dbReference>